<comment type="caution">
    <text evidence="1">The sequence shown here is derived from an EMBL/GenBank/DDBJ whole genome shotgun (WGS) entry which is preliminary data.</text>
</comment>
<name>A0A644YU14_9ZZZZ</name>
<organism evidence="1">
    <name type="scientific">bioreactor metagenome</name>
    <dbReference type="NCBI Taxonomy" id="1076179"/>
    <lineage>
        <taxon>unclassified sequences</taxon>
        <taxon>metagenomes</taxon>
        <taxon>ecological metagenomes</taxon>
    </lineage>
</organism>
<gene>
    <name evidence="1" type="ORF">SDC9_78639</name>
</gene>
<reference evidence="1" key="1">
    <citation type="submission" date="2019-08" db="EMBL/GenBank/DDBJ databases">
        <authorList>
            <person name="Kucharzyk K."/>
            <person name="Murdoch R.W."/>
            <person name="Higgins S."/>
            <person name="Loffler F."/>
        </authorList>
    </citation>
    <scope>NUCLEOTIDE SEQUENCE</scope>
</reference>
<proteinExistence type="predicted"/>
<dbReference type="AlphaFoldDB" id="A0A644YU14"/>
<protein>
    <submittedName>
        <fullName evidence="1">Uncharacterized protein</fullName>
    </submittedName>
</protein>
<sequence length="152" mass="17103">MKTNGYYRFNNGNIISDYVWTKLVDAKTEYGFRLTAQCPEGKETDPVLYPGWRGQNDNWEGLGLTGSNGKTNLAIKGLFENIIPGSDEAKALEAAGYQKTNWGADLKGAADEYNKYLFYDYDYKKAPIYLWPFTPNVLSTGGFTNGYGFKQE</sequence>
<dbReference type="EMBL" id="VSSQ01006261">
    <property type="protein sequence ID" value="MPM32080.1"/>
    <property type="molecule type" value="Genomic_DNA"/>
</dbReference>
<accession>A0A644YU14</accession>
<evidence type="ECO:0000313" key="1">
    <source>
        <dbReference type="EMBL" id="MPM32080.1"/>
    </source>
</evidence>